<evidence type="ECO:0008006" key="4">
    <source>
        <dbReference type="Google" id="ProtNLM"/>
    </source>
</evidence>
<dbReference type="EMBL" id="VCEA01000001">
    <property type="protein sequence ID" value="KAB0365190.1"/>
    <property type="molecule type" value="Genomic_DNA"/>
</dbReference>
<dbReference type="InterPro" id="IPR016641">
    <property type="entry name" value="EGD2/NACA0like"/>
</dbReference>
<accession>A0A5N3WTP3</accession>
<feature type="compositionally biased region" description="Polar residues" evidence="1">
    <location>
        <begin position="14"/>
        <end position="39"/>
    </location>
</feature>
<dbReference type="PANTHER" id="PTHR21713">
    <property type="entry name" value="NASCENT POLYPEPTIDE ASSOCIATED COMPLEX ALPHA SUBUNIT-RELATED"/>
    <property type="match status" value="1"/>
</dbReference>
<dbReference type="Gene3D" id="1.10.8.10">
    <property type="entry name" value="DNA helicase RuvA subunit, C-terminal domain"/>
    <property type="match status" value="1"/>
</dbReference>
<evidence type="ECO:0000313" key="2">
    <source>
        <dbReference type="EMBL" id="KAB0365190.1"/>
    </source>
</evidence>
<dbReference type="Proteomes" id="UP000326458">
    <property type="component" value="Unassembled WGS sequence"/>
</dbReference>
<gene>
    <name evidence="2" type="ORF">FD754_009346</name>
</gene>
<feature type="region of interest" description="Disordered" evidence="1">
    <location>
        <begin position="1"/>
        <end position="59"/>
    </location>
</feature>
<reference evidence="2 3" key="1">
    <citation type="submission" date="2019-06" db="EMBL/GenBank/DDBJ databases">
        <title>Discovery of a novel chromosome fission-fusion reversal in muntjac.</title>
        <authorList>
            <person name="Mudd A.B."/>
            <person name="Bredeson J.V."/>
            <person name="Baum R."/>
            <person name="Hockemeyer D."/>
            <person name="Rokhsar D.S."/>
        </authorList>
    </citation>
    <scope>NUCLEOTIDE SEQUENCE [LARGE SCALE GENOMIC DNA]</scope>
    <source>
        <strain evidence="2">UTSW_UCB_Mm</strain>
        <tissue evidence="2">Fibroblast cell line</tissue>
    </source>
</reference>
<name>A0A5N3WTP3_MUNMU</name>
<comment type="caution">
    <text evidence="2">The sequence shown here is derived from an EMBL/GenBank/DDBJ whole genome shotgun (WGS) entry which is preliminary data.</text>
</comment>
<dbReference type="AlphaFoldDB" id="A0A5N3WTP3"/>
<proteinExistence type="predicted"/>
<evidence type="ECO:0000256" key="1">
    <source>
        <dbReference type="SAM" id="MobiDB-lite"/>
    </source>
</evidence>
<sequence length="152" mass="16906">MPILVLHSPYKTPSEATENVPTLEQELPQSQAETRSGTETRLAAAAETDEEPVSKAKQNWSEKKAWKAMSKLGLHQVQGLLECVQEPRFEYLVLREAKIEDLSQQAQLAAAEKFNIQSEAESEEKEVDETGVEVKDIDLVVSQANVSRTKAV</sequence>
<organism evidence="2 3">
    <name type="scientific">Muntiacus muntjak</name>
    <name type="common">Barking deer</name>
    <name type="synonym">Indian muntjac</name>
    <dbReference type="NCBI Taxonomy" id="9888"/>
    <lineage>
        <taxon>Eukaryota</taxon>
        <taxon>Metazoa</taxon>
        <taxon>Chordata</taxon>
        <taxon>Craniata</taxon>
        <taxon>Vertebrata</taxon>
        <taxon>Euteleostomi</taxon>
        <taxon>Mammalia</taxon>
        <taxon>Eutheria</taxon>
        <taxon>Laurasiatheria</taxon>
        <taxon>Artiodactyla</taxon>
        <taxon>Ruminantia</taxon>
        <taxon>Pecora</taxon>
        <taxon>Cervidae</taxon>
        <taxon>Muntiacinae</taxon>
        <taxon>Muntiacus</taxon>
    </lineage>
</organism>
<protein>
    <recommendedName>
        <fullName evidence="4">Nascent polypeptide-associated complex subunit alpha-like UBA domain-containing protein</fullName>
    </recommendedName>
</protein>
<dbReference type="GO" id="GO:0005854">
    <property type="term" value="C:nascent polypeptide-associated complex"/>
    <property type="evidence" value="ECO:0007669"/>
    <property type="project" value="InterPro"/>
</dbReference>
<keyword evidence="3" id="KW-1185">Reference proteome</keyword>
<evidence type="ECO:0000313" key="3">
    <source>
        <dbReference type="Proteomes" id="UP000326458"/>
    </source>
</evidence>